<evidence type="ECO:0000313" key="4">
    <source>
        <dbReference type="EMBL" id="QNH54097.1"/>
    </source>
</evidence>
<dbReference type="EMBL" id="CP060204">
    <property type="protein sequence ID" value="QNH54097.1"/>
    <property type="molecule type" value="Genomic_DNA"/>
</dbReference>
<dbReference type="GO" id="GO:0016994">
    <property type="term" value="F:precorrin-6A reductase activity"/>
    <property type="evidence" value="ECO:0007669"/>
    <property type="project" value="UniProtKB-EC"/>
</dbReference>
<dbReference type="EC" id="1.3.1.54" evidence="4"/>
<evidence type="ECO:0000313" key="5">
    <source>
        <dbReference type="Proteomes" id="UP000515480"/>
    </source>
</evidence>
<dbReference type="Proteomes" id="UP000515480">
    <property type="component" value="Chromosome"/>
</dbReference>
<comment type="pathway">
    <text evidence="1">Cofactor biosynthesis; adenosylcobalamin biosynthesis.</text>
</comment>
<dbReference type="Pfam" id="PF02571">
    <property type="entry name" value="CbiJ"/>
    <property type="match status" value="1"/>
</dbReference>
<keyword evidence="5" id="KW-1185">Reference proteome</keyword>
<evidence type="ECO:0000256" key="1">
    <source>
        <dbReference type="ARBA" id="ARBA00004953"/>
    </source>
</evidence>
<dbReference type="RefSeq" id="WP_185980156.1">
    <property type="nucleotide sequence ID" value="NZ_CP060204.1"/>
</dbReference>
<evidence type="ECO:0000256" key="3">
    <source>
        <dbReference type="ARBA" id="ARBA00023002"/>
    </source>
</evidence>
<reference evidence="4 5" key="1">
    <citation type="submission" date="2020-07" db="EMBL/GenBank/DDBJ databases">
        <title>Complete genome and description of Selenomonas timonensis sp. nov., a new bacterium isolated from a gingivitis subject.</title>
        <authorList>
            <person name="Antezack A."/>
        </authorList>
    </citation>
    <scope>NUCLEOTIDE SEQUENCE [LARGE SCALE GENOMIC DNA]</scope>
    <source>
        <strain evidence="4 5">Marseille-Q3039</strain>
    </source>
</reference>
<dbReference type="AlphaFoldDB" id="A0A7G7VJ04"/>
<gene>
    <name evidence="4" type="primary">cobK</name>
    <name evidence="4" type="ORF">H1B31_09590</name>
</gene>
<proteinExistence type="predicted"/>
<name>A0A7G7VJ04_9FIRM</name>
<dbReference type="Gene3D" id="3.40.50.720">
    <property type="entry name" value="NAD(P)-binding Rossmann-like Domain"/>
    <property type="match status" value="1"/>
</dbReference>
<sequence length="260" mass="28318">MIFTAAGTQDGREIVRRLCVAGYDVAASVVSSYGQQLLAEQRESGSGRLLINDTPLDEDGLRAFFTEHGVHVFVDATHPYAVNVSRNAMTACAAAGIPYIRFERDLTDISYENVHLVHSYEEASEVAARFGKNIFLTTGSRNLERFVKAEPLTDCTLIARVLPTAEVIALCEGLGLTPAQIIAMQGPFSRELNRSMYEKYGADVIITKNSGTIGGTDAKFQAAADLNLPVVVIDRPVLSYPHLAHSYEEIKAFVDSVSES</sequence>
<organism evidence="4 5">
    <name type="scientific">Selenomonas timonae</name>
    <dbReference type="NCBI Taxonomy" id="2754044"/>
    <lineage>
        <taxon>Bacteria</taxon>
        <taxon>Bacillati</taxon>
        <taxon>Bacillota</taxon>
        <taxon>Negativicutes</taxon>
        <taxon>Selenomonadales</taxon>
        <taxon>Selenomonadaceae</taxon>
        <taxon>Selenomonas</taxon>
    </lineage>
</organism>
<dbReference type="PROSITE" id="PS51014">
    <property type="entry name" value="COBK_CBIJ"/>
    <property type="match status" value="1"/>
</dbReference>
<keyword evidence="3 4" id="KW-0560">Oxidoreductase</keyword>
<dbReference type="UniPathway" id="UPA00148"/>
<dbReference type="PANTHER" id="PTHR36925">
    <property type="entry name" value="COBALT-PRECORRIN-6A REDUCTASE"/>
    <property type="match status" value="1"/>
</dbReference>
<evidence type="ECO:0000256" key="2">
    <source>
        <dbReference type="ARBA" id="ARBA00022573"/>
    </source>
</evidence>
<accession>A0A7G7VJ04</accession>
<dbReference type="InterPro" id="IPR003723">
    <property type="entry name" value="Precorrin-6x_reduct"/>
</dbReference>
<dbReference type="PANTHER" id="PTHR36925:SF1">
    <property type="entry name" value="COBALT-PRECORRIN-6A REDUCTASE"/>
    <property type="match status" value="1"/>
</dbReference>
<dbReference type="NCBIfam" id="TIGR00715">
    <property type="entry name" value="precor6x_red"/>
    <property type="match status" value="1"/>
</dbReference>
<keyword evidence="2" id="KW-0169">Cobalamin biosynthesis</keyword>
<dbReference type="GO" id="GO:0009236">
    <property type="term" value="P:cobalamin biosynthetic process"/>
    <property type="evidence" value="ECO:0007669"/>
    <property type="project" value="UniProtKB-UniPathway"/>
</dbReference>
<protein>
    <submittedName>
        <fullName evidence="4">Precorrin-6A reductase</fullName>
        <ecNumber evidence="4">1.3.1.54</ecNumber>
    </submittedName>
</protein>
<dbReference type="KEGG" id="stim:H1B31_09590"/>